<dbReference type="GO" id="GO:0003690">
    <property type="term" value="F:double-stranded DNA binding"/>
    <property type="evidence" value="ECO:0007669"/>
    <property type="project" value="TreeGrafter"/>
</dbReference>
<dbReference type="InterPro" id="IPR010347">
    <property type="entry name" value="Tdp1"/>
</dbReference>
<dbReference type="Gene3D" id="3.30.870.10">
    <property type="entry name" value="Endonuclease Chain A"/>
    <property type="match status" value="2"/>
</dbReference>
<evidence type="ECO:0000256" key="7">
    <source>
        <dbReference type="ARBA" id="ARBA00023204"/>
    </source>
</evidence>
<dbReference type="Pfam" id="PF06087">
    <property type="entry name" value="Tyr-DNA_phospho"/>
    <property type="match status" value="1"/>
</dbReference>
<sequence length="527" mass="60949">MPDRKRIYSEVADAVARRWRQVEYNGCAKRKKFDESSPNPSIESNNLDSNLQVIDLTSDSDDKEEMLPDETLGGEKYSFKLIKSEYYDLNLPENIRSSSDFISLKDIFGNSNLESTVLFSYQFNLDFLLDQFHPSIKSITMVAQKGTINPVSPESFHLFPILDKCKIIDIYMPPYTSHHSKMILNFYRDKSVKIFIPSNNFTHHETNLPQQICWCSPSLYQGKTGSVLFQENLLSYLKSYEDKTLNTTIYYELLQLNFESLKDVDFVYSCPSKENASSGLKLLVELLSKHDNDKSGHYLCQTSTIGGPLNKSQNSNIFTHLMIPALSNMFGMSNSSRLTIPTTEQVLQFNKNNNIKPYILYPTVKELQNCPMGWLPSGWFHFNYDRIPMYYETLKEKFDIFYKQDAESISIQRRATPSHSKFYMKSSTETFTELDWCLYTSANLSMSAWGKITTKPRNYEVGVLFTGKDRLIRCTSFIDLIYKRTDGQSDVVVPFTLKLQKYEADDEAFCMSKDYGLLDINGRLYER</sequence>
<dbReference type="RefSeq" id="XP_003958391.1">
    <property type="nucleotide sequence ID" value="XM_003958342.1"/>
</dbReference>
<feature type="active site" description="Proton donor/acceptor" evidence="9">
    <location>
        <position position="419"/>
    </location>
</feature>
<evidence type="ECO:0000313" key="13">
    <source>
        <dbReference type="Proteomes" id="UP000005220"/>
    </source>
</evidence>
<dbReference type="SUPFAM" id="SSF56024">
    <property type="entry name" value="Phospholipase D/nuclease"/>
    <property type="match status" value="2"/>
</dbReference>
<dbReference type="GO" id="GO:0006281">
    <property type="term" value="P:DNA repair"/>
    <property type="evidence" value="ECO:0007669"/>
    <property type="project" value="UniProtKB-KW"/>
</dbReference>
<comment type="similarity">
    <text evidence="2">Belongs to the tyrosyl-DNA phosphodiesterase family.</text>
</comment>
<dbReference type="HOGENOM" id="CLU_010413_2_1_1"/>
<dbReference type="GO" id="GO:0017005">
    <property type="term" value="F:3'-tyrosyl-DNA phosphodiesterase activity"/>
    <property type="evidence" value="ECO:0007669"/>
    <property type="project" value="EnsemblFungi"/>
</dbReference>
<evidence type="ECO:0000256" key="1">
    <source>
        <dbReference type="ARBA" id="ARBA00004123"/>
    </source>
</evidence>
<evidence type="ECO:0000256" key="11">
    <source>
        <dbReference type="PIRSR" id="PIRSR610347-3"/>
    </source>
</evidence>
<dbReference type="KEGG" id="kaf:KAFR_0G02220"/>
<keyword evidence="5" id="KW-0378">Hydrolase</keyword>
<dbReference type="FunCoup" id="H2AY06">
    <property type="interactions" value="502"/>
</dbReference>
<evidence type="ECO:0000256" key="4">
    <source>
        <dbReference type="ARBA" id="ARBA00022763"/>
    </source>
</evidence>
<evidence type="ECO:0000256" key="5">
    <source>
        <dbReference type="ARBA" id="ARBA00022801"/>
    </source>
</evidence>
<dbReference type="AlphaFoldDB" id="H2AY06"/>
<feature type="binding site" evidence="10">
    <location>
        <position position="181"/>
    </location>
    <ligand>
        <name>substrate</name>
    </ligand>
</feature>
<proteinExistence type="inferred from homology"/>
<gene>
    <name evidence="12" type="primary">KAFR0G02220</name>
    <name evidence="12" type="ORF">KAFR_0G02220</name>
</gene>
<comment type="subcellular location">
    <subcellularLocation>
        <location evidence="1">Nucleus</location>
    </subcellularLocation>
</comment>
<evidence type="ECO:0008006" key="14">
    <source>
        <dbReference type="Google" id="ProtNLM"/>
    </source>
</evidence>
<evidence type="ECO:0000256" key="3">
    <source>
        <dbReference type="ARBA" id="ARBA00022722"/>
    </source>
</evidence>
<evidence type="ECO:0000256" key="10">
    <source>
        <dbReference type="PIRSR" id="PIRSR610347-2"/>
    </source>
</evidence>
<dbReference type="GO" id="GO:0005634">
    <property type="term" value="C:nucleus"/>
    <property type="evidence" value="ECO:0007669"/>
    <property type="project" value="UniProtKB-SubCell"/>
</dbReference>
<keyword evidence="13" id="KW-1185">Reference proteome</keyword>
<evidence type="ECO:0000256" key="2">
    <source>
        <dbReference type="ARBA" id="ARBA00010205"/>
    </source>
</evidence>
<dbReference type="InParanoid" id="H2AY06"/>
<accession>H2AY06</accession>
<dbReference type="GeneID" id="13887235"/>
<feature type="binding site" evidence="10">
    <location>
        <position position="421"/>
    </location>
    <ligand>
        <name>substrate</name>
    </ligand>
</feature>
<keyword evidence="4" id="KW-0227">DNA damage</keyword>
<dbReference type="STRING" id="1071382.H2AY06"/>
<keyword evidence="8" id="KW-0539">Nucleus</keyword>
<keyword evidence="6" id="KW-0269">Exonuclease</keyword>
<dbReference type="GO" id="GO:0004527">
    <property type="term" value="F:exonuclease activity"/>
    <property type="evidence" value="ECO:0007669"/>
    <property type="project" value="UniProtKB-KW"/>
</dbReference>
<keyword evidence="3" id="KW-0540">Nuclease</keyword>
<organism evidence="12 13">
    <name type="scientific">Kazachstania africana (strain ATCC 22294 / BCRC 22015 / CBS 2517 / CECT 1963 / NBRC 1671 / NRRL Y-8276)</name>
    <name type="common">Yeast</name>
    <name type="synonym">Kluyveromyces africanus</name>
    <dbReference type="NCBI Taxonomy" id="1071382"/>
    <lineage>
        <taxon>Eukaryota</taxon>
        <taxon>Fungi</taxon>
        <taxon>Dikarya</taxon>
        <taxon>Ascomycota</taxon>
        <taxon>Saccharomycotina</taxon>
        <taxon>Saccharomycetes</taxon>
        <taxon>Saccharomycetales</taxon>
        <taxon>Saccharomycetaceae</taxon>
        <taxon>Kazachstania</taxon>
    </lineage>
</organism>
<dbReference type="GO" id="GO:0003697">
    <property type="term" value="F:single-stranded DNA binding"/>
    <property type="evidence" value="ECO:0007669"/>
    <property type="project" value="TreeGrafter"/>
</dbReference>
<dbReference type="EMBL" id="HE650827">
    <property type="protein sequence ID" value="CCF59256.1"/>
    <property type="molecule type" value="Genomic_DNA"/>
</dbReference>
<evidence type="ECO:0000256" key="6">
    <source>
        <dbReference type="ARBA" id="ARBA00022839"/>
    </source>
</evidence>
<name>H2AY06_KAZAF</name>
<dbReference type="GO" id="GO:0005739">
    <property type="term" value="C:mitochondrion"/>
    <property type="evidence" value="ECO:0007669"/>
    <property type="project" value="EnsemblFungi"/>
</dbReference>
<evidence type="ECO:0000313" key="12">
    <source>
        <dbReference type="EMBL" id="CCF59256.1"/>
    </source>
</evidence>
<dbReference type="GO" id="GO:0070260">
    <property type="term" value="F:5'-tyrosyl-DNA phosphodiesterase activity"/>
    <property type="evidence" value="ECO:0007669"/>
    <property type="project" value="EnsemblFungi"/>
</dbReference>
<protein>
    <recommendedName>
        <fullName evidence="14">PLD phosphodiesterase domain-containing protein</fullName>
    </recommendedName>
</protein>
<feature type="active site" description="Nucleophile" evidence="9">
    <location>
        <position position="179"/>
    </location>
</feature>
<evidence type="ECO:0000256" key="9">
    <source>
        <dbReference type="PIRSR" id="PIRSR610347-1"/>
    </source>
</evidence>
<dbReference type="OrthoDB" id="47785at2759"/>
<reference evidence="12 13" key="1">
    <citation type="journal article" date="2011" name="Proc. Natl. Acad. Sci. U.S.A.">
        <title>Evolutionary erosion of yeast sex chromosomes by mating-type switching accidents.</title>
        <authorList>
            <person name="Gordon J.L."/>
            <person name="Armisen D."/>
            <person name="Proux-Wera E."/>
            <person name="Oheigeartaigh S.S."/>
            <person name="Byrne K.P."/>
            <person name="Wolfe K.H."/>
        </authorList>
    </citation>
    <scope>NUCLEOTIDE SEQUENCE [LARGE SCALE GENOMIC DNA]</scope>
    <source>
        <strain evidence="13">ATCC 22294 / BCRC 22015 / CBS 2517 / CECT 1963 / NBRC 1671 / NRRL Y-8276</strain>
    </source>
</reference>
<feature type="site" description="Interaction with DNA" evidence="11">
    <location>
        <position position="445"/>
    </location>
</feature>
<dbReference type="eggNOG" id="KOG2031">
    <property type="taxonomic scope" value="Eukaryota"/>
</dbReference>
<evidence type="ECO:0000256" key="8">
    <source>
        <dbReference type="ARBA" id="ARBA00023242"/>
    </source>
</evidence>
<dbReference type="PANTHER" id="PTHR12415">
    <property type="entry name" value="TYROSYL-DNA PHOSPHODIESTERASE 1"/>
    <property type="match status" value="1"/>
</dbReference>
<keyword evidence="7" id="KW-0234">DNA repair</keyword>
<dbReference type="Proteomes" id="UP000005220">
    <property type="component" value="Chromosome 7"/>
</dbReference>
<dbReference type="PANTHER" id="PTHR12415:SF0">
    <property type="entry name" value="TYROSYL-DNA PHOSPHODIESTERASE 1"/>
    <property type="match status" value="1"/>
</dbReference>